<evidence type="ECO:0000256" key="4">
    <source>
        <dbReference type="ARBA" id="ARBA00022679"/>
    </source>
</evidence>
<sequence length="381" mass="39467">MPFGAPDPTGTRSWVVLVIIAALGLSALQTRAAVEHPPVLVLAVASLLLWLAWTVLQPGRLRSALIVVCAAASAICAGLGVPQLVAGLVAGSVLLIGDPRQRLVPVVALTGGGTALLLVAGALARLTATALLIDLGVLAFGVLIGVSRRYRVKAVEQQEALREAARTAEQDAARNRLLEDRAAVARDIHDVLAHGLGGLVLQLDAIEALLERGRVDEAAVRAGAARSLAAEGLADARRAVAALRDPARETEPAPAVPDEALDDLLAAHRSLGGELEVVGDAALTGVDQPHRQALLRALQEALTNARRHAPAAPVRVVVERDPRVLLLRVENPAPETPVPSPGGGHGLVGMAERFTALDDGSAATAGRRADRFVVEARAVLA</sequence>
<name>A0A3A1U6M4_9MICO</name>
<keyword evidence="9" id="KW-1133">Transmembrane helix</keyword>
<protein>
    <recommendedName>
        <fullName evidence="2">histidine kinase</fullName>
        <ecNumber evidence="2">2.7.13.3</ecNumber>
    </recommendedName>
</protein>
<dbReference type="EMBL" id="QXTG01000001">
    <property type="protein sequence ID" value="RIX30678.1"/>
    <property type="molecule type" value="Genomic_DNA"/>
</dbReference>
<dbReference type="GO" id="GO:0016020">
    <property type="term" value="C:membrane"/>
    <property type="evidence" value="ECO:0007669"/>
    <property type="project" value="InterPro"/>
</dbReference>
<keyword evidence="9" id="KW-0812">Transmembrane</keyword>
<feature type="transmembrane region" description="Helical" evidence="9">
    <location>
        <begin position="130"/>
        <end position="147"/>
    </location>
</feature>
<dbReference type="EC" id="2.7.13.3" evidence="2"/>
<keyword evidence="12" id="KW-1185">Reference proteome</keyword>
<keyword evidence="4" id="KW-0808">Transferase</keyword>
<gene>
    <name evidence="11" type="ORF">D1781_04490</name>
</gene>
<dbReference type="CDD" id="cd16917">
    <property type="entry name" value="HATPase_UhpB-NarQ-NarX-like"/>
    <property type="match status" value="1"/>
</dbReference>
<organism evidence="11 12">
    <name type="scientific">Amnibacterium setariae</name>
    <dbReference type="NCBI Taxonomy" id="2306585"/>
    <lineage>
        <taxon>Bacteria</taxon>
        <taxon>Bacillati</taxon>
        <taxon>Actinomycetota</taxon>
        <taxon>Actinomycetes</taxon>
        <taxon>Micrococcales</taxon>
        <taxon>Microbacteriaceae</taxon>
        <taxon>Amnibacterium</taxon>
    </lineage>
</organism>
<evidence type="ECO:0000256" key="6">
    <source>
        <dbReference type="ARBA" id="ARBA00022777"/>
    </source>
</evidence>
<evidence type="ECO:0000256" key="9">
    <source>
        <dbReference type="SAM" id="Phobius"/>
    </source>
</evidence>
<dbReference type="GO" id="GO:0046983">
    <property type="term" value="F:protein dimerization activity"/>
    <property type="evidence" value="ECO:0007669"/>
    <property type="project" value="InterPro"/>
</dbReference>
<keyword evidence="7" id="KW-0067">ATP-binding</keyword>
<evidence type="ECO:0000256" key="7">
    <source>
        <dbReference type="ARBA" id="ARBA00022840"/>
    </source>
</evidence>
<dbReference type="InterPro" id="IPR036890">
    <property type="entry name" value="HATPase_C_sf"/>
</dbReference>
<evidence type="ECO:0000313" key="11">
    <source>
        <dbReference type="EMBL" id="RIX30678.1"/>
    </source>
</evidence>
<keyword evidence="8" id="KW-0902">Two-component regulatory system</keyword>
<accession>A0A3A1U6M4</accession>
<dbReference type="Gene3D" id="3.30.565.10">
    <property type="entry name" value="Histidine kinase-like ATPase, C-terminal domain"/>
    <property type="match status" value="1"/>
</dbReference>
<dbReference type="Gene3D" id="1.20.5.1930">
    <property type="match status" value="1"/>
</dbReference>
<dbReference type="GO" id="GO:0000155">
    <property type="term" value="F:phosphorelay sensor kinase activity"/>
    <property type="evidence" value="ECO:0007669"/>
    <property type="project" value="InterPro"/>
</dbReference>
<dbReference type="GO" id="GO:0005524">
    <property type="term" value="F:ATP binding"/>
    <property type="evidence" value="ECO:0007669"/>
    <property type="project" value="UniProtKB-KW"/>
</dbReference>
<keyword evidence="9" id="KW-0472">Membrane</keyword>
<evidence type="ECO:0000256" key="1">
    <source>
        <dbReference type="ARBA" id="ARBA00000085"/>
    </source>
</evidence>
<reference evidence="12" key="1">
    <citation type="submission" date="2018-09" db="EMBL/GenBank/DDBJ databases">
        <authorList>
            <person name="Kim I."/>
        </authorList>
    </citation>
    <scope>NUCLEOTIDE SEQUENCE [LARGE SCALE GENOMIC DNA]</scope>
    <source>
        <strain evidence="12">DD4a</strain>
    </source>
</reference>
<proteinExistence type="predicted"/>
<evidence type="ECO:0000256" key="2">
    <source>
        <dbReference type="ARBA" id="ARBA00012438"/>
    </source>
</evidence>
<comment type="catalytic activity">
    <reaction evidence="1">
        <text>ATP + protein L-histidine = ADP + protein N-phospho-L-histidine.</text>
        <dbReference type="EC" id="2.7.13.3"/>
    </reaction>
</comment>
<feature type="domain" description="Signal transduction histidine kinase subgroup 3 dimerisation and phosphoacceptor" evidence="10">
    <location>
        <begin position="181"/>
        <end position="246"/>
    </location>
</feature>
<dbReference type="Pfam" id="PF07730">
    <property type="entry name" value="HisKA_3"/>
    <property type="match status" value="1"/>
</dbReference>
<dbReference type="AlphaFoldDB" id="A0A3A1U6M4"/>
<dbReference type="PANTHER" id="PTHR24421:SF10">
    <property type="entry name" value="NITRATE_NITRITE SENSOR PROTEIN NARQ"/>
    <property type="match status" value="1"/>
</dbReference>
<feature type="transmembrane region" description="Helical" evidence="9">
    <location>
        <begin position="103"/>
        <end position="124"/>
    </location>
</feature>
<evidence type="ECO:0000256" key="3">
    <source>
        <dbReference type="ARBA" id="ARBA00022553"/>
    </source>
</evidence>
<feature type="transmembrane region" description="Helical" evidence="9">
    <location>
        <begin position="40"/>
        <end position="57"/>
    </location>
</feature>
<feature type="transmembrane region" description="Helical" evidence="9">
    <location>
        <begin position="63"/>
        <end position="96"/>
    </location>
</feature>
<evidence type="ECO:0000256" key="8">
    <source>
        <dbReference type="ARBA" id="ARBA00023012"/>
    </source>
</evidence>
<evidence type="ECO:0000259" key="10">
    <source>
        <dbReference type="Pfam" id="PF07730"/>
    </source>
</evidence>
<dbReference type="InterPro" id="IPR050482">
    <property type="entry name" value="Sensor_HK_TwoCompSys"/>
</dbReference>
<keyword evidence="6 11" id="KW-0418">Kinase</keyword>
<dbReference type="PANTHER" id="PTHR24421">
    <property type="entry name" value="NITRATE/NITRITE SENSOR PROTEIN NARX-RELATED"/>
    <property type="match status" value="1"/>
</dbReference>
<dbReference type="SUPFAM" id="SSF55874">
    <property type="entry name" value="ATPase domain of HSP90 chaperone/DNA topoisomerase II/histidine kinase"/>
    <property type="match status" value="1"/>
</dbReference>
<keyword evidence="5" id="KW-0547">Nucleotide-binding</keyword>
<dbReference type="InterPro" id="IPR011712">
    <property type="entry name" value="Sig_transdc_His_kin_sub3_dim/P"/>
</dbReference>
<evidence type="ECO:0000313" key="12">
    <source>
        <dbReference type="Proteomes" id="UP000265742"/>
    </source>
</evidence>
<comment type="caution">
    <text evidence="11">The sequence shown here is derived from an EMBL/GenBank/DDBJ whole genome shotgun (WGS) entry which is preliminary data.</text>
</comment>
<dbReference type="Proteomes" id="UP000265742">
    <property type="component" value="Unassembled WGS sequence"/>
</dbReference>
<feature type="transmembrane region" description="Helical" evidence="9">
    <location>
        <begin position="12"/>
        <end position="28"/>
    </location>
</feature>
<keyword evidence="3" id="KW-0597">Phosphoprotein</keyword>
<evidence type="ECO:0000256" key="5">
    <source>
        <dbReference type="ARBA" id="ARBA00022741"/>
    </source>
</evidence>